<feature type="transmembrane region" description="Helical" evidence="7">
    <location>
        <begin position="24"/>
        <end position="43"/>
    </location>
</feature>
<comment type="similarity">
    <text evidence="1 7">Belongs to the Lgt family.</text>
</comment>
<evidence type="ECO:0000256" key="1">
    <source>
        <dbReference type="ARBA" id="ARBA00007150"/>
    </source>
</evidence>
<dbReference type="RefSeq" id="WP_345716788.1">
    <property type="nucleotide sequence ID" value="NZ_BAABFP010000005.1"/>
</dbReference>
<keyword evidence="6 7" id="KW-0472">Membrane</keyword>
<dbReference type="Proteomes" id="UP001596189">
    <property type="component" value="Unassembled WGS sequence"/>
</dbReference>
<comment type="subcellular location">
    <subcellularLocation>
        <location evidence="7">Cell membrane</location>
        <topology evidence="7">Multi-pass membrane protein</topology>
    </subcellularLocation>
</comment>
<dbReference type="PROSITE" id="PS01311">
    <property type="entry name" value="LGT"/>
    <property type="match status" value="1"/>
</dbReference>
<dbReference type="PANTHER" id="PTHR30589">
    <property type="entry name" value="PROLIPOPROTEIN DIACYLGLYCERYL TRANSFERASE"/>
    <property type="match status" value="1"/>
</dbReference>
<keyword evidence="4 7" id="KW-0812">Transmembrane</keyword>
<feature type="binding site" evidence="7">
    <location>
        <position position="144"/>
    </location>
    <ligand>
        <name>a 1,2-diacyl-sn-glycero-3-phospho-(1'-sn-glycerol)</name>
        <dbReference type="ChEBI" id="CHEBI:64716"/>
    </ligand>
</feature>
<name>A0ABW1JAC4_9ACTN</name>
<accession>A0ABW1JAC4</accession>
<dbReference type="InterPro" id="IPR001640">
    <property type="entry name" value="Lgt"/>
</dbReference>
<sequence>MNAALPATIPSPAQGVWHLGPLPVRAYALCILIGIALAVWIATKRWRDRGGPEGAVMDISAWAVPFGIIGARVYHVATTWQPYFASGGHPLDALKIWNGGLGIWGAVAGGALGAWIACRRKGVSFLMFADAAAPGVAVAQAAGRLGNYFNNEIYGRQTDLPWGLRVHEWNAATGEAVRDANGHAVLLPGAYHPTFLYEAIWCLLVAGALVLLDRRYHLDRGRTLALYVMLYTVGRFAIETLRSDTANLILGHRLNEWTSVIVFLGGLVLFVVQTRKVRKASHDADEIPEAQDV</sequence>
<comment type="function">
    <text evidence="7">Catalyzes the transfer of the diacylglyceryl group from phosphatidylglycerol to the sulfhydryl group of the N-terminal cysteine of a prolipoprotein, the first step in the formation of mature lipoproteins.</text>
</comment>
<feature type="transmembrane region" description="Helical" evidence="7">
    <location>
        <begin position="125"/>
        <end position="143"/>
    </location>
</feature>
<comment type="catalytic activity">
    <reaction evidence="7">
        <text>L-cysteinyl-[prolipoprotein] + a 1,2-diacyl-sn-glycero-3-phospho-(1'-sn-glycerol) = an S-1,2-diacyl-sn-glyceryl-L-cysteinyl-[prolipoprotein] + sn-glycerol 1-phosphate + H(+)</text>
        <dbReference type="Rhea" id="RHEA:56712"/>
        <dbReference type="Rhea" id="RHEA-COMP:14679"/>
        <dbReference type="Rhea" id="RHEA-COMP:14680"/>
        <dbReference type="ChEBI" id="CHEBI:15378"/>
        <dbReference type="ChEBI" id="CHEBI:29950"/>
        <dbReference type="ChEBI" id="CHEBI:57685"/>
        <dbReference type="ChEBI" id="CHEBI:64716"/>
        <dbReference type="ChEBI" id="CHEBI:140658"/>
        <dbReference type="EC" id="2.5.1.145"/>
    </reaction>
</comment>
<comment type="caution">
    <text evidence="8">The sequence shown here is derived from an EMBL/GenBank/DDBJ whole genome shotgun (WGS) entry which is preliminary data.</text>
</comment>
<evidence type="ECO:0000256" key="6">
    <source>
        <dbReference type="ARBA" id="ARBA00023136"/>
    </source>
</evidence>
<dbReference type="PANTHER" id="PTHR30589:SF0">
    <property type="entry name" value="PHOSPHATIDYLGLYCEROL--PROLIPOPROTEIN DIACYLGLYCERYL TRANSFERASE"/>
    <property type="match status" value="1"/>
</dbReference>
<gene>
    <name evidence="7 8" type="primary">lgt</name>
    <name evidence="8" type="ORF">ACFQDO_02135</name>
</gene>
<dbReference type="EC" id="2.5.1.145" evidence="7"/>
<dbReference type="GO" id="GO:0008961">
    <property type="term" value="F:phosphatidylglycerol-prolipoprotein diacylglyceryl transferase activity"/>
    <property type="evidence" value="ECO:0007669"/>
    <property type="project" value="UniProtKB-EC"/>
</dbReference>
<organism evidence="8 9">
    <name type="scientific">Angustibacter luteus</name>
    <dbReference type="NCBI Taxonomy" id="658456"/>
    <lineage>
        <taxon>Bacteria</taxon>
        <taxon>Bacillati</taxon>
        <taxon>Actinomycetota</taxon>
        <taxon>Actinomycetes</taxon>
        <taxon>Kineosporiales</taxon>
        <taxon>Kineosporiaceae</taxon>
    </lineage>
</organism>
<evidence type="ECO:0000256" key="5">
    <source>
        <dbReference type="ARBA" id="ARBA00022989"/>
    </source>
</evidence>
<proteinExistence type="inferred from homology"/>
<keyword evidence="2 7" id="KW-1003">Cell membrane</keyword>
<dbReference type="HAMAP" id="MF_01147">
    <property type="entry name" value="Lgt"/>
    <property type="match status" value="1"/>
</dbReference>
<keyword evidence="3 7" id="KW-0808">Transferase</keyword>
<feature type="transmembrane region" description="Helical" evidence="7">
    <location>
        <begin position="254"/>
        <end position="272"/>
    </location>
</feature>
<evidence type="ECO:0000313" key="9">
    <source>
        <dbReference type="Proteomes" id="UP001596189"/>
    </source>
</evidence>
<feature type="transmembrane region" description="Helical" evidence="7">
    <location>
        <begin position="55"/>
        <end position="76"/>
    </location>
</feature>
<evidence type="ECO:0000313" key="8">
    <source>
        <dbReference type="EMBL" id="MFC6005917.1"/>
    </source>
</evidence>
<reference evidence="9" key="1">
    <citation type="journal article" date="2019" name="Int. J. Syst. Evol. Microbiol.">
        <title>The Global Catalogue of Microorganisms (GCM) 10K type strain sequencing project: providing services to taxonomists for standard genome sequencing and annotation.</title>
        <authorList>
            <consortium name="The Broad Institute Genomics Platform"/>
            <consortium name="The Broad Institute Genome Sequencing Center for Infectious Disease"/>
            <person name="Wu L."/>
            <person name="Ma J."/>
        </authorList>
    </citation>
    <scope>NUCLEOTIDE SEQUENCE [LARGE SCALE GENOMIC DNA]</scope>
    <source>
        <strain evidence="9">KACC 14249</strain>
    </source>
</reference>
<keyword evidence="9" id="KW-1185">Reference proteome</keyword>
<evidence type="ECO:0000256" key="4">
    <source>
        <dbReference type="ARBA" id="ARBA00022692"/>
    </source>
</evidence>
<evidence type="ECO:0000256" key="3">
    <source>
        <dbReference type="ARBA" id="ARBA00022679"/>
    </source>
</evidence>
<dbReference type="EMBL" id="JBHSRD010000002">
    <property type="protein sequence ID" value="MFC6005917.1"/>
    <property type="molecule type" value="Genomic_DNA"/>
</dbReference>
<keyword evidence="5 7" id="KW-1133">Transmembrane helix</keyword>
<evidence type="ECO:0000256" key="2">
    <source>
        <dbReference type="ARBA" id="ARBA00022475"/>
    </source>
</evidence>
<protein>
    <recommendedName>
        <fullName evidence="7">Phosphatidylglycerol--prolipoprotein diacylglyceryl transferase</fullName>
        <ecNumber evidence="7">2.5.1.145</ecNumber>
    </recommendedName>
</protein>
<evidence type="ECO:0000256" key="7">
    <source>
        <dbReference type="HAMAP-Rule" id="MF_01147"/>
    </source>
</evidence>
<dbReference type="NCBIfam" id="TIGR00544">
    <property type="entry name" value="lgt"/>
    <property type="match status" value="1"/>
</dbReference>
<feature type="transmembrane region" description="Helical" evidence="7">
    <location>
        <begin position="96"/>
        <end position="118"/>
    </location>
</feature>
<comment type="pathway">
    <text evidence="7">Protein modification; lipoprotein biosynthesis (diacylglyceryl transfer).</text>
</comment>
<feature type="transmembrane region" description="Helical" evidence="7">
    <location>
        <begin position="195"/>
        <end position="212"/>
    </location>
</feature>
<dbReference type="Pfam" id="PF01790">
    <property type="entry name" value="LGT"/>
    <property type="match status" value="1"/>
</dbReference>
<feature type="transmembrane region" description="Helical" evidence="7">
    <location>
        <begin position="224"/>
        <end position="242"/>
    </location>
</feature>